<dbReference type="Proteomes" id="UP001331761">
    <property type="component" value="Unassembled WGS sequence"/>
</dbReference>
<keyword evidence="2" id="KW-0732">Signal</keyword>
<feature type="signal peptide" evidence="2">
    <location>
        <begin position="1"/>
        <end position="19"/>
    </location>
</feature>
<evidence type="ECO:0000313" key="4">
    <source>
        <dbReference type="Proteomes" id="UP001331761"/>
    </source>
</evidence>
<feature type="non-terminal residue" evidence="3">
    <location>
        <position position="259"/>
    </location>
</feature>
<protein>
    <submittedName>
        <fullName evidence="3">Uncharacterized protein</fullName>
    </submittedName>
</protein>
<dbReference type="AlphaFoldDB" id="A0AAN8FQJ2"/>
<gene>
    <name evidence="3" type="ORF">GCK32_011271</name>
</gene>
<accession>A0AAN8FQJ2</accession>
<keyword evidence="1" id="KW-0175">Coiled coil</keyword>
<proteinExistence type="predicted"/>
<evidence type="ECO:0000256" key="2">
    <source>
        <dbReference type="SAM" id="SignalP"/>
    </source>
</evidence>
<evidence type="ECO:0000256" key="1">
    <source>
        <dbReference type="SAM" id="Coils"/>
    </source>
</evidence>
<feature type="chain" id="PRO_5042870115" evidence="2">
    <location>
        <begin position="20"/>
        <end position="259"/>
    </location>
</feature>
<organism evidence="3 4">
    <name type="scientific">Trichostrongylus colubriformis</name>
    <name type="common">Black scour worm</name>
    <dbReference type="NCBI Taxonomy" id="6319"/>
    <lineage>
        <taxon>Eukaryota</taxon>
        <taxon>Metazoa</taxon>
        <taxon>Ecdysozoa</taxon>
        <taxon>Nematoda</taxon>
        <taxon>Chromadorea</taxon>
        <taxon>Rhabditida</taxon>
        <taxon>Rhabditina</taxon>
        <taxon>Rhabditomorpha</taxon>
        <taxon>Strongyloidea</taxon>
        <taxon>Trichostrongylidae</taxon>
        <taxon>Trichostrongylus</taxon>
    </lineage>
</organism>
<comment type="caution">
    <text evidence="3">The sequence shown here is derived from an EMBL/GenBank/DDBJ whole genome shotgun (WGS) entry which is preliminary data.</text>
</comment>
<keyword evidence="4" id="KW-1185">Reference proteome</keyword>
<dbReference type="EMBL" id="WIXE01005384">
    <property type="protein sequence ID" value="KAK5982230.1"/>
    <property type="molecule type" value="Genomic_DNA"/>
</dbReference>
<sequence>MRTITLLLLFGVWSSPTLAQANDATSIIESILDVDRNLADEIKNDLVEARNRKNDLKSRISDNLKNSAQQLKGALSEKLNELREIEENYKKQKYADRKRAIDEWKGFVESVNKTKQSWEAEKTNKVEEQKQKIRDLLNQLQQAYEENKEQKAQEKEKEKEQLRQAWEKAMEKYRDIQDKLNYSSNAQKEREREVRERMRSTLDEIKAVIQQQKAARDKQRQQRRNEYENRIGQIKNDISVSGNIQEFPIFQPLHFFPIQ</sequence>
<feature type="coiled-coil region" evidence="1">
    <location>
        <begin position="32"/>
        <end position="95"/>
    </location>
</feature>
<name>A0AAN8FQJ2_TRICO</name>
<reference evidence="3 4" key="1">
    <citation type="submission" date="2019-10" db="EMBL/GenBank/DDBJ databases">
        <title>Assembly and Annotation for the nematode Trichostrongylus colubriformis.</title>
        <authorList>
            <person name="Martin J."/>
        </authorList>
    </citation>
    <scope>NUCLEOTIDE SEQUENCE [LARGE SCALE GENOMIC DNA]</scope>
    <source>
        <strain evidence="3">G859</strain>
        <tissue evidence="3">Whole worm</tissue>
    </source>
</reference>
<evidence type="ECO:0000313" key="3">
    <source>
        <dbReference type="EMBL" id="KAK5982230.1"/>
    </source>
</evidence>
<feature type="coiled-coil region" evidence="1">
    <location>
        <begin position="119"/>
        <end position="222"/>
    </location>
</feature>